<dbReference type="Proteomes" id="UP001187192">
    <property type="component" value="Unassembled WGS sequence"/>
</dbReference>
<gene>
    <name evidence="2" type="ORF">TIFTF001_009386</name>
</gene>
<accession>A0AA88D3J7</accession>
<comment type="caution">
    <text evidence="2">The sequence shown here is derived from an EMBL/GenBank/DDBJ whole genome shotgun (WGS) entry which is preliminary data.</text>
</comment>
<comment type="similarity">
    <text evidence="1">Belongs to the plant acyltransferase family.</text>
</comment>
<proteinExistence type="inferred from homology"/>
<dbReference type="PANTHER" id="PTHR31642:SF259">
    <property type="entry name" value="PROTEIN ECERIFERUM 2"/>
    <property type="match status" value="1"/>
</dbReference>
<organism evidence="2 3">
    <name type="scientific">Ficus carica</name>
    <name type="common">Common fig</name>
    <dbReference type="NCBI Taxonomy" id="3494"/>
    <lineage>
        <taxon>Eukaryota</taxon>
        <taxon>Viridiplantae</taxon>
        <taxon>Streptophyta</taxon>
        <taxon>Embryophyta</taxon>
        <taxon>Tracheophyta</taxon>
        <taxon>Spermatophyta</taxon>
        <taxon>Magnoliopsida</taxon>
        <taxon>eudicotyledons</taxon>
        <taxon>Gunneridae</taxon>
        <taxon>Pentapetalae</taxon>
        <taxon>rosids</taxon>
        <taxon>fabids</taxon>
        <taxon>Rosales</taxon>
        <taxon>Moraceae</taxon>
        <taxon>Ficeae</taxon>
        <taxon>Ficus</taxon>
    </lineage>
</organism>
<keyword evidence="3" id="KW-1185">Reference proteome</keyword>
<reference evidence="2" key="1">
    <citation type="submission" date="2023-07" db="EMBL/GenBank/DDBJ databases">
        <title>draft genome sequence of fig (Ficus carica).</title>
        <authorList>
            <person name="Takahashi T."/>
            <person name="Nishimura K."/>
        </authorList>
    </citation>
    <scope>NUCLEOTIDE SEQUENCE</scope>
</reference>
<sequence>MGLSENLETPITGVRISTVVPGKSRGETREDHELTNKDLALKLHYIKGVYFFKSTTTTTSTSDDDHDHDQLVLSSVAEMKNPMFPLLDRFFVAAGRIRRRSDDSERPYIMCNDAGVRIVEACCDKTVDECWAHLLGDVLSSSTFIKTWAQIMTGHVPEKPLHLPSCAKLPEDSSPHLVIPKRPFSAKELDPVGNHWKLTVDNCQNMRTHSFSVTSKQLDLLMSNTCGKKAAYFSRFEILSAVIWKSLSRIRENMGAKVVTVCWYDSSCGAENYEIPNNKSMMMSTVEADLEVDVPELAFFISNKRIVDNYAIEKMVGKEIDLKLVDYFVYGANLTFVDLEEVDIYGVEVKGQKPVFASYTIDGVGEEGLVLVLPAGPKYGHEGEDLNGRTVTVVLPKDEIARLENELKAYWTIA</sequence>
<dbReference type="InterPro" id="IPR050317">
    <property type="entry name" value="Plant_Fungal_Acyltransferase"/>
</dbReference>
<name>A0AA88D3J7_FICCA</name>
<evidence type="ECO:0000256" key="1">
    <source>
        <dbReference type="ARBA" id="ARBA00009861"/>
    </source>
</evidence>
<dbReference type="EMBL" id="BTGU01000010">
    <property type="protein sequence ID" value="GMN40152.1"/>
    <property type="molecule type" value="Genomic_DNA"/>
</dbReference>
<evidence type="ECO:0008006" key="4">
    <source>
        <dbReference type="Google" id="ProtNLM"/>
    </source>
</evidence>
<dbReference type="Gene3D" id="3.30.559.10">
    <property type="entry name" value="Chloramphenicol acetyltransferase-like domain"/>
    <property type="match status" value="2"/>
</dbReference>
<dbReference type="GO" id="GO:0016747">
    <property type="term" value="F:acyltransferase activity, transferring groups other than amino-acyl groups"/>
    <property type="evidence" value="ECO:0007669"/>
    <property type="project" value="TreeGrafter"/>
</dbReference>
<evidence type="ECO:0000313" key="2">
    <source>
        <dbReference type="EMBL" id="GMN40152.1"/>
    </source>
</evidence>
<dbReference type="Pfam" id="PF02458">
    <property type="entry name" value="Transferase"/>
    <property type="match status" value="2"/>
</dbReference>
<dbReference type="PANTHER" id="PTHR31642">
    <property type="entry name" value="TRICHOTHECENE 3-O-ACETYLTRANSFERASE"/>
    <property type="match status" value="1"/>
</dbReference>
<dbReference type="InterPro" id="IPR023213">
    <property type="entry name" value="CAT-like_dom_sf"/>
</dbReference>
<protein>
    <recommendedName>
        <fullName evidence="4">HXXXD-type acyl-transferase family protein</fullName>
    </recommendedName>
</protein>
<evidence type="ECO:0000313" key="3">
    <source>
        <dbReference type="Proteomes" id="UP001187192"/>
    </source>
</evidence>
<dbReference type="AlphaFoldDB" id="A0AA88D3J7"/>